<protein>
    <submittedName>
        <fullName evidence="2">8147_t:CDS:1</fullName>
    </submittedName>
</protein>
<proteinExistence type="predicted"/>
<sequence>MSTSSMLPHMEFNESNYKQVPICMNEDEAEAKTKVSSKLPTQSEGGDRNKTMCP</sequence>
<evidence type="ECO:0000313" key="3">
    <source>
        <dbReference type="Proteomes" id="UP000789901"/>
    </source>
</evidence>
<keyword evidence="3" id="KW-1185">Reference proteome</keyword>
<gene>
    <name evidence="2" type="ORF">GMARGA_LOCUS35507</name>
</gene>
<evidence type="ECO:0000256" key="1">
    <source>
        <dbReference type="SAM" id="MobiDB-lite"/>
    </source>
</evidence>
<feature type="region of interest" description="Disordered" evidence="1">
    <location>
        <begin position="28"/>
        <end position="54"/>
    </location>
</feature>
<dbReference type="EMBL" id="CAJVQB010066251">
    <property type="protein sequence ID" value="CAG8841585.1"/>
    <property type="molecule type" value="Genomic_DNA"/>
</dbReference>
<dbReference type="Proteomes" id="UP000789901">
    <property type="component" value="Unassembled WGS sequence"/>
</dbReference>
<accession>A0ABN7WWH1</accession>
<reference evidence="2 3" key="1">
    <citation type="submission" date="2021-06" db="EMBL/GenBank/DDBJ databases">
        <authorList>
            <person name="Kallberg Y."/>
            <person name="Tangrot J."/>
            <person name="Rosling A."/>
        </authorList>
    </citation>
    <scope>NUCLEOTIDE SEQUENCE [LARGE SCALE GENOMIC DNA]</scope>
    <source>
        <strain evidence="2 3">120-4 pot B 10/14</strain>
    </source>
</reference>
<evidence type="ECO:0000313" key="2">
    <source>
        <dbReference type="EMBL" id="CAG8841585.1"/>
    </source>
</evidence>
<feature type="compositionally biased region" description="Polar residues" evidence="1">
    <location>
        <begin position="34"/>
        <end position="44"/>
    </location>
</feature>
<name>A0ABN7WWH1_GIGMA</name>
<organism evidence="2 3">
    <name type="scientific">Gigaspora margarita</name>
    <dbReference type="NCBI Taxonomy" id="4874"/>
    <lineage>
        <taxon>Eukaryota</taxon>
        <taxon>Fungi</taxon>
        <taxon>Fungi incertae sedis</taxon>
        <taxon>Mucoromycota</taxon>
        <taxon>Glomeromycotina</taxon>
        <taxon>Glomeromycetes</taxon>
        <taxon>Diversisporales</taxon>
        <taxon>Gigasporaceae</taxon>
        <taxon>Gigaspora</taxon>
    </lineage>
</organism>
<comment type="caution">
    <text evidence="2">The sequence shown here is derived from an EMBL/GenBank/DDBJ whole genome shotgun (WGS) entry which is preliminary data.</text>
</comment>
<feature type="non-terminal residue" evidence="2">
    <location>
        <position position="54"/>
    </location>
</feature>
<feature type="compositionally biased region" description="Basic and acidic residues" evidence="1">
    <location>
        <begin position="45"/>
        <end position="54"/>
    </location>
</feature>